<dbReference type="OrthoDB" id="9801162at2"/>
<sequence>MTDRSVTIAYMYFSDQGSGTPVLLLPANGHDSRDYAGVVPTLSGRNRVIAVDWPGFGRTPAPEPPGSASAGAFAAELAALVERLNLPAAHIIGNSIGGYAAARLAIEAPHRVRSLVLVSPGGFPVLGFGDRLFISLRGRPGVTRLINRRFASSYLHLRTPLTRQIIERATYRRGDVRAVIDAAIWRSFRDPDFDLRSLADQITAPTLVAWGRHDPVFGARARAQVARSLPRASTITFDTGHVPFAEDPAAFLAEVQPFLDRVEGDAAHARGDQMDGRGGRQGI</sequence>
<dbReference type="Proteomes" id="UP000292564">
    <property type="component" value="Unassembled WGS sequence"/>
</dbReference>
<comment type="caution">
    <text evidence="2">The sequence shown here is derived from an EMBL/GenBank/DDBJ whole genome shotgun (WGS) entry which is preliminary data.</text>
</comment>
<evidence type="ECO:0000313" key="2">
    <source>
        <dbReference type="EMBL" id="RZU51739.1"/>
    </source>
</evidence>
<dbReference type="SUPFAM" id="SSF53474">
    <property type="entry name" value="alpha/beta-Hydrolases"/>
    <property type="match status" value="1"/>
</dbReference>
<organism evidence="2 3">
    <name type="scientific">Krasilnikovia cinnamomea</name>
    <dbReference type="NCBI Taxonomy" id="349313"/>
    <lineage>
        <taxon>Bacteria</taxon>
        <taxon>Bacillati</taxon>
        <taxon>Actinomycetota</taxon>
        <taxon>Actinomycetes</taxon>
        <taxon>Micromonosporales</taxon>
        <taxon>Micromonosporaceae</taxon>
        <taxon>Krasilnikovia</taxon>
    </lineage>
</organism>
<dbReference type="InterPro" id="IPR050266">
    <property type="entry name" value="AB_hydrolase_sf"/>
</dbReference>
<name>A0A4Q7ZN79_9ACTN</name>
<dbReference type="PRINTS" id="PR00111">
    <property type="entry name" value="ABHYDROLASE"/>
</dbReference>
<gene>
    <name evidence="2" type="ORF">EV385_3572</name>
</gene>
<accession>A0A4Q7ZN79</accession>
<dbReference type="InterPro" id="IPR000073">
    <property type="entry name" value="AB_hydrolase_1"/>
</dbReference>
<protein>
    <submittedName>
        <fullName evidence="2">Pimeloyl-ACP methyl ester carboxylesterase</fullName>
    </submittedName>
</protein>
<dbReference type="GO" id="GO:0016020">
    <property type="term" value="C:membrane"/>
    <property type="evidence" value="ECO:0007669"/>
    <property type="project" value="TreeGrafter"/>
</dbReference>
<reference evidence="2 3" key="1">
    <citation type="submission" date="2019-02" db="EMBL/GenBank/DDBJ databases">
        <title>Sequencing the genomes of 1000 actinobacteria strains.</title>
        <authorList>
            <person name="Klenk H.-P."/>
        </authorList>
    </citation>
    <scope>NUCLEOTIDE SEQUENCE [LARGE SCALE GENOMIC DNA]</scope>
    <source>
        <strain evidence="2 3">DSM 45162</strain>
    </source>
</reference>
<evidence type="ECO:0000259" key="1">
    <source>
        <dbReference type="Pfam" id="PF00561"/>
    </source>
</evidence>
<dbReference type="Pfam" id="PF00561">
    <property type="entry name" value="Abhydrolase_1"/>
    <property type="match status" value="1"/>
</dbReference>
<dbReference type="Gene3D" id="3.40.50.1820">
    <property type="entry name" value="alpha/beta hydrolase"/>
    <property type="match status" value="1"/>
</dbReference>
<keyword evidence="3" id="KW-1185">Reference proteome</keyword>
<dbReference type="AlphaFoldDB" id="A0A4Q7ZN79"/>
<proteinExistence type="predicted"/>
<dbReference type="PANTHER" id="PTHR43798:SF33">
    <property type="entry name" value="HYDROLASE, PUTATIVE (AFU_ORTHOLOGUE AFUA_2G14860)-RELATED"/>
    <property type="match status" value="1"/>
</dbReference>
<dbReference type="GO" id="GO:0003824">
    <property type="term" value="F:catalytic activity"/>
    <property type="evidence" value="ECO:0007669"/>
    <property type="project" value="UniProtKB-ARBA"/>
</dbReference>
<evidence type="ECO:0000313" key="3">
    <source>
        <dbReference type="Proteomes" id="UP000292564"/>
    </source>
</evidence>
<dbReference type="InterPro" id="IPR029058">
    <property type="entry name" value="AB_hydrolase_fold"/>
</dbReference>
<dbReference type="PANTHER" id="PTHR43798">
    <property type="entry name" value="MONOACYLGLYCEROL LIPASE"/>
    <property type="match status" value="1"/>
</dbReference>
<dbReference type="EMBL" id="SHKY01000001">
    <property type="protein sequence ID" value="RZU51739.1"/>
    <property type="molecule type" value="Genomic_DNA"/>
</dbReference>
<feature type="domain" description="AB hydrolase-1" evidence="1">
    <location>
        <begin position="21"/>
        <end position="248"/>
    </location>
</feature>